<dbReference type="AlphaFoldDB" id="A0AAV9KRP7"/>
<evidence type="ECO:0000313" key="1">
    <source>
        <dbReference type="EMBL" id="KAK4715727.1"/>
    </source>
</evidence>
<evidence type="ECO:0000313" key="2">
    <source>
        <dbReference type="Proteomes" id="UP001311915"/>
    </source>
</evidence>
<comment type="caution">
    <text evidence="1">The sequence shown here is derived from an EMBL/GenBank/DDBJ whole genome shotgun (WGS) entry which is preliminary data.</text>
</comment>
<dbReference type="EMBL" id="JAWPEI010000009">
    <property type="protein sequence ID" value="KAK4715727.1"/>
    <property type="molecule type" value="Genomic_DNA"/>
</dbReference>
<protein>
    <submittedName>
        <fullName evidence="1">Uncharacterized protein</fullName>
    </submittedName>
</protein>
<sequence length="75" mass="8250">MQAVQQLGEGVEIKEDDLHATFMQAVQQLGEGVEIEEIGNPTTEVIASKHSRFWIKTFNPVKKSFGGTKEGTTSD</sequence>
<organism evidence="1 2">
    <name type="scientific">Solanum pinnatisectum</name>
    <name type="common">tansyleaf nightshade</name>
    <dbReference type="NCBI Taxonomy" id="50273"/>
    <lineage>
        <taxon>Eukaryota</taxon>
        <taxon>Viridiplantae</taxon>
        <taxon>Streptophyta</taxon>
        <taxon>Embryophyta</taxon>
        <taxon>Tracheophyta</taxon>
        <taxon>Spermatophyta</taxon>
        <taxon>Magnoliopsida</taxon>
        <taxon>eudicotyledons</taxon>
        <taxon>Gunneridae</taxon>
        <taxon>Pentapetalae</taxon>
        <taxon>asterids</taxon>
        <taxon>lamiids</taxon>
        <taxon>Solanales</taxon>
        <taxon>Solanaceae</taxon>
        <taxon>Solanoideae</taxon>
        <taxon>Solaneae</taxon>
        <taxon>Solanum</taxon>
    </lineage>
</organism>
<name>A0AAV9KRP7_9SOLN</name>
<keyword evidence="2" id="KW-1185">Reference proteome</keyword>
<reference evidence="1 2" key="1">
    <citation type="submission" date="2023-10" db="EMBL/GenBank/DDBJ databases">
        <title>Genome-Wide Identification Analysis in wild type Solanum Pinnatisectum Reveals Some Genes Defensing Phytophthora Infestans.</title>
        <authorList>
            <person name="Sun C."/>
        </authorList>
    </citation>
    <scope>NUCLEOTIDE SEQUENCE [LARGE SCALE GENOMIC DNA]</scope>
    <source>
        <strain evidence="1">LQN</strain>
        <tissue evidence="1">Leaf</tissue>
    </source>
</reference>
<gene>
    <name evidence="1" type="ORF">R3W88_014065</name>
</gene>
<dbReference type="Proteomes" id="UP001311915">
    <property type="component" value="Unassembled WGS sequence"/>
</dbReference>
<proteinExistence type="predicted"/>
<accession>A0AAV9KRP7</accession>